<protein>
    <recommendedName>
        <fullName evidence="3">tRNA adenosine deaminase</fullName>
    </recommendedName>
</protein>
<name>A0A0A2WWY2_THEFI</name>
<accession>A0A0A2WWY2</accession>
<keyword evidence="2" id="KW-1185">Reference proteome</keyword>
<organism evidence="1 2">
    <name type="scientific">Thermus filiformis</name>
    <dbReference type="NCBI Taxonomy" id="276"/>
    <lineage>
        <taxon>Bacteria</taxon>
        <taxon>Thermotogati</taxon>
        <taxon>Deinococcota</taxon>
        <taxon>Deinococci</taxon>
        <taxon>Thermales</taxon>
        <taxon>Thermaceae</taxon>
        <taxon>Thermus</taxon>
    </lineage>
</organism>
<dbReference type="EMBL" id="JPSL02000038">
    <property type="protein sequence ID" value="KGQ22790.2"/>
    <property type="molecule type" value="Genomic_DNA"/>
</dbReference>
<evidence type="ECO:0008006" key="3">
    <source>
        <dbReference type="Google" id="ProtNLM"/>
    </source>
</evidence>
<dbReference type="Proteomes" id="UP000030364">
    <property type="component" value="Unassembled WGS sequence"/>
</dbReference>
<gene>
    <name evidence="1" type="ORF">THFILI_04145</name>
</gene>
<sequence>MRSFLSFHVKPPPGVGAREVADLARPWLGGEGLGAYLVPDWPWVSLYLEALEAQEDPQAVLAFLEELSRLGEAVAFLVLNEEDLLFARAEGGEIKTLLTRGEELGERAFGLDEALALALEAPPVAAVMRAAGVLGLHPDHAALGFLDLLEADEEEGLPEDVLYLEGA</sequence>
<comment type="caution">
    <text evidence="1">The sequence shown here is derived from an EMBL/GenBank/DDBJ whole genome shotgun (WGS) entry which is preliminary data.</text>
</comment>
<dbReference type="STRING" id="276.THFILI_04145"/>
<proteinExistence type="predicted"/>
<evidence type="ECO:0000313" key="2">
    <source>
        <dbReference type="Proteomes" id="UP000030364"/>
    </source>
</evidence>
<reference evidence="1 2" key="1">
    <citation type="journal article" date="2015" name="Genome Announc.">
        <title>Draft Genome Sequence of the Thermophile Thermus filiformis ATCC 43280, Producer of Carotenoid-(Di)glucoside-Branched Fatty Acid (Di)esters and Source of Hyperthermostable Enzymes of Biotechnological Interest.</title>
        <authorList>
            <person name="Mandelli F."/>
            <person name="Oliveira Ramires B."/>
            <person name="Couger M.B."/>
            <person name="Paixao D.A."/>
            <person name="Camilo C.M."/>
            <person name="Polikarpov I."/>
            <person name="Prade R."/>
            <person name="Riano-Pachon D.M."/>
            <person name="Squina F.M."/>
        </authorList>
    </citation>
    <scope>NUCLEOTIDE SEQUENCE [LARGE SCALE GENOMIC DNA]</scope>
    <source>
        <strain evidence="1 2">ATCC 43280</strain>
    </source>
</reference>
<evidence type="ECO:0000313" key="1">
    <source>
        <dbReference type="EMBL" id="KGQ22790.2"/>
    </source>
</evidence>
<dbReference type="AlphaFoldDB" id="A0A0A2WWY2"/>
<dbReference type="RefSeq" id="WP_038061317.1">
    <property type="nucleotide sequence ID" value="NZ_JPSL02000038.1"/>
</dbReference>